<keyword evidence="1" id="KW-0175">Coiled coil</keyword>
<keyword evidence="3" id="KW-1133">Transmembrane helix</keyword>
<evidence type="ECO:0008006" key="6">
    <source>
        <dbReference type="Google" id="ProtNLM"/>
    </source>
</evidence>
<keyword evidence="5" id="KW-1185">Reference proteome</keyword>
<gene>
    <name evidence="4" type="ORF">H8S01_08925</name>
</gene>
<protein>
    <recommendedName>
        <fullName evidence="6">DUF2953 domain-containing protein</fullName>
    </recommendedName>
</protein>
<reference evidence="4 5" key="1">
    <citation type="submission" date="2020-08" db="EMBL/GenBank/DDBJ databases">
        <title>Genome public.</title>
        <authorList>
            <person name="Liu C."/>
            <person name="Sun Q."/>
        </authorList>
    </citation>
    <scope>NUCLEOTIDE SEQUENCE [LARGE SCALE GENOMIC DNA]</scope>
    <source>
        <strain evidence="4 5">NSJ-43</strain>
    </source>
</reference>
<sequence length="324" mass="37460">MIHILLLVLKIIGIILLVILLAAIAVIMAVLFVPVRYNLTAEYYDNKPDVKFNVSWLLHLFRINGLYNKNDGFMMKVKILFFTLYPKNKKTDADDNAVKKSHEKKTEKKEQTEHKRHEKNVFDDLPDKDELQDKQEDPCQQEVSVDELKKPENVSQKMIEKKDSHSETCKKTGIMQKILGIFDKIKSIAVKIKITFKNIKNKQENLSDKIRNFNSKITDENNRKLAGFLWEQTKLVIAKVKPSKFKGHICFGFDEPDITGRAAMYAAVLYGFLGLDFDIIPDFENEILEGEVYLKGSVQLFGMVVIALRVYTNELFKKIILKKN</sequence>
<evidence type="ECO:0000256" key="3">
    <source>
        <dbReference type="SAM" id="Phobius"/>
    </source>
</evidence>
<feature type="compositionally biased region" description="Basic and acidic residues" evidence="2">
    <location>
        <begin position="91"/>
        <end position="122"/>
    </location>
</feature>
<name>A0ABR7G0W3_9FIRM</name>
<proteinExistence type="predicted"/>
<feature type="compositionally biased region" description="Basic and acidic residues" evidence="2">
    <location>
        <begin position="128"/>
        <end position="137"/>
    </location>
</feature>
<evidence type="ECO:0000313" key="5">
    <source>
        <dbReference type="Proteomes" id="UP000628463"/>
    </source>
</evidence>
<organism evidence="4 5">
    <name type="scientific">Lachnospira hominis</name>
    <name type="common">ex Liu et al. 2021</name>
    <dbReference type="NCBI Taxonomy" id="2763051"/>
    <lineage>
        <taxon>Bacteria</taxon>
        <taxon>Bacillati</taxon>
        <taxon>Bacillota</taxon>
        <taxon>Clostridia</taxon>
        <taxon>Lachnospirales</taxon>
        <taxon>Lachnospiraceae</taxon>
        <taxon>Lachnospira</taxon>
    </lineage>
</organism>
<feature type="region of interest" description="Disordered" evidence="2">
    <location>
        <begin position="91"/>
        <end position="143"/>
    </location>
</feature>
<evidence type="ECO:0000313" key="4">
    <source>
        <dbReference type="EMBL" id="MBC5681082.1"/>
    </source>
</evidence>
<dbReference type="EMBL" id="JACOPD010000005">
    <property type="protein sequence ID" value="MBC5681082.1"/>
    <property type="molecule type" value="Genomic_DNA"/>
</dbReference>
<keyword evidence="3" id="KW-0812">Transmembrane</keyword>
<evidence type="ECO:0000256" key="2">
    <source>
        <dbReference type="SAM" id="MobiDB-lite"/>
    </source>
</evidence>
<evidence type="ECO:0000256" key="1">
    <source>
        <dbReference type="SAM" id="Coils"/>
    </source>
</evidence>
<dbReference type="RefSeq" id="WP_186836946.1">
    <property type="nucleotide sequence ID" value="NZ_JACOPD010000005.1"/>
</dbReference>
<feature type="coiled-coil region" evidence="1">
    <location>
        <begin position="196"/>
        <end position="223"/>
    </location>
</feature>
<comment type="caution">
    <text evidence="4">The sequence shown here is derived from an EMBL/GenBank/DDBJ whole genome shotgun (WGS) entry which is preliminary data.</text>
</comment>
<feature type="transmembrane region" description="Helical" evidence="3">
    <location>
        <begin position="7"/>
        <end position="32"/>
    </location>
</feature>
<dbReference type="Proteomes" id="UP000628463">
    <property type="component" value="Unassembled WGS sequence"/>
</dbReference>
<accession>A0ABR7G0W3</accession>
<keyword evidence="3" id="KW-0472">Membrane</keyword>